<dbReference type="OrthoDB" id="2011986at2759"/>
<dbReference type="PANTHER" id="PTHR28086:SF1">
    <property type="entry name" value="CU(2+) SUPPRESSING AND BLEOMYCIN SENSITIVE PROTEIN 1"/>
    <property type="match status" value="1"/>
</dbReference>
<organism evidence="1 2">
    <name type="scientific">Penicillium steckii</name>
    <dbReference type="NCBI Taxonomy" id="303698"/>
    <lineage>
        <taxon>Eukaryota</taxon>
        <taxon>Fungi</taxon>
        <taxon>Dikarya</taxon>
        <taxon>Ascomycota</taxon>
        <taxon>Pezizomycotina</taxon>
        <taxon>Eurotiomycetes</taxon>
        <taxon>Eurotiomycetidae</taxon>
        <taxon>Eurotiales</taxon>
        <taxon>Aspergillaceae</taxon>
        <taxon>Penicillium</taxon>
    </lineage>
</organism>
<gene>
    <name evidence="1" type="ORF">PENSTE_c006G09827</name>
</gene>
<dbReference type="AlphaFoldDB" id="A0A1V6TGP1"/>
<name>A0A1V6TGP1_9EURO</name>
<accession>A0A1V6TGP1</accession>
<sequence length="496" mass="56491">MIDPAGKHLTSQPYVWGSTVVCAFLNFFINDLSELSFYLKPRSLFPYSSLAHLTMESPAVPVPLDPREQPILERLLRTRDALLLLKQDKSSYIKSRDVLPLYEEVTQEVEKLNAARKEQDRRLIHNRLDYVLDDCFQLISLLFLTVGRNNEAPAVYSLATTIQRLLDHLEEAGFYSSKDLNSITKTVDTTRETLERGRNTYSPALLELLESRLEQCQISLAKLQKGLSALDPGLAQTHETLVSVLRSTSAVNTRSKFSSTEVSNLREQLKKIEATLKDGKFVDADGNPLAGQADLKSLLERCWRWTEIVLERQGKIDERFQEQYDRLLEIRNQLDRLSVTQAWSLRETDLFGYQRKLDRIDEARVNGNFVDAEGQAADLHAQRTLLYLIRRSYAYIYALLISSEPVSEALLPVYNQLQTLRRCLIEVKESGGVANSRELYPYSMKLNSIDNMRVDGKFYVGPDIPEGQGSVNALLAECYDLVWELRAAVTDEDAQA</sequence>
<dbReference type="Pfam" id="PF10303">
    <property type="entry name" value="DUF2408"/>
    <property type="match status" value="2"/>
</dbReference>
<dbReference type="InterPro" id="IPR018810">
    <property type="entry name" value="UPF0662"/>
</dbReference>
<evidence type="ECO:0000313" key="2">
    <source>
        <dbReference type="Proteomes" id="UP000191285"/>
    </source>
</evidence>
<dbReference type="PANTHER" id="PTHR28086">
    <property type="entry name" value="UPF0662 PROTEIN YPL260W"/>
    <property type="match status" value="1"/>
</dbReference>
<proteinExistence type="predicted"/>
<dbReference type="GO" id="GO:0005737">
    <property type="term" value="C:cytoplasm"/>
    <property type="evidence" value="ECO:0007669"/>
    <property type="project" value="TreeGrafter"/>
</dbReference>
<comment type="caution">
    <text evidence="1">The sequence shown here is derived from an EMBL/GenBank/DDBJ whole genome shotgun (WGS) entry which is preliminary data.</text>
</comment>
<dbReference type="STRING" id="303698.A0A1V6TGP1"/>
<dbReference type="EMBL" id="MLKD01000006">
    <property type="protein sequence ID" value="OQE25522.1"/>
    <property type="molecule type" value="Genomic_DNA"/>
</dbReference>
<reference evidence="2" key="1">
    <citation type="journal article" date="2017" name="Nat. Microbiol.">
        <title>Global analysis of biosynthetic gene clusters reveals vast potential of secondary metabolite production in Penicillium species.</title>
        <authorList>
            <person name="Nielsen J.C."/>
            <person name="Grijseels S."/>
            <person name="Prigent S."/>
            <person name="Ji B."/>
            <person name="Dainat J."/>
            <person name="Nielsen K.F."/>
            <person name="Frisvad J.C."/>
            <person name="Workman M."/>
            <person name="Nielsen J."/>
        </authorList>
    </citation>
    <scope>NUCLEOTIDE SEQUENCE [LARGE SCALE GENOMIC DNA]</scope>
    <source>
        <strain evidence="2">IBT 24891</strain>
    </source>
</reference>
<protein>
    <submittedName>
        <fullName evidence="1">Uncharacterized protein</fullName>
    </submittedName>
</protein>
<dbReference type="GO" id="GO:0005634">
    <property type="term" value="C:nucleus"/>
    <property type="evidence" value="ECO:0007669"/>
    <property type="project" value="TreeGrafter"/>
</dbReference>
<evidence type="ECO:0000313" key="1">
    <source>
        <dbReference type="EMBL" id="OQE25522.1"/>
    </source>
</evidence>
<keyword evidence="2" id="KW-1185">Reference proteome</keyword>
<dbReference type="Proteomes" id="UP000191285">
    <property type="component" value="Unassembled WGS sequence"/>
</dbReference>